<dbReference type="InterPro" id="IPR003347">
    <property type="entry name" value="JmjC_dom"/>
</dbReference>
<sequence>MAVQRRCWDDPFVKEAVRSSTPLVIAPSLSTPCPLCRGAIGRWTFAHLAAVLGERRLGVHVIPEGSASFARHYGPGLARGGVLQMTFGEFVQRARDARASGRKYYLQLPFEAAEVMRSMKATQSMEGTYSTEATQSMEATQSTEATQSMEATHSMEAEVARLGWSWLAEVYECTDGTQPSCQLWAGHGGGSTPAHYDALDNFLAMVSGTKRVWLYPPRHAFDLYPYPVGHPMDNFAQPDLERPDLERFPALAHAKALEATLQPGDVLWLPKYWWHLVHQVGTGENLSLSVWLGDKGNAAFMQEVRSIPLAASVHAPIHDLFAAPAEDRALESLLDAEPAKALVAFKLGRLIESVAARHCGTASGEFLTELAEGVESRWDPSSNAAILARRIRCQIEAFLPGHSNAFLRLMTRDGRLHPGPPAVEFVISSDRGDRGEWGMLESECGPNLALSSEAPE</sequence>
<dbReference type="Proteomes" id="UP001515480">
    <property type="component" value="Unassembled WGS sequence"/>
</dbReference>
<reference evidence="2 3" key="1">
    <citation type="journal article" date="2024" name="Science">
        <title>Giant polyketide synthase enzymes in the biosynthesis of giant marine polyether toxins.</title>
        <authorList>
            <person name="Fallon T.R."/>
            <person name="Shende V.V."/>
            <person name="Wierzbicki I.H."/>
            <person name="Pendleton A.L."/>
            <person name="Watervoot N.F."/>
            <person name="Auber R.P."/>
            <person name="Gonzalez D.J."/>
            <person name="Wisecaver J.H."/>
            <person name="Moore B.S."/>
        </authorList>
    </citation>
    <scope>NUCLEOTIDE SEQUENCE [LARGE SCALE GENOMIC DNA]</scope>
    <source>
        <strain evidence="2 3">12B1</strain>
    </source>
</reference>
<dbReference type="SMART" id="SM00558">
    <property type="entry name" value="JmjC"/>
    <property type="match status" value="1"/>
</dbReference>
<dbReference type="Gene3D" id="2.60.120.10">
    <property type="entry name" value="Jelly Rolls"/>
    <property type="match status" value="1"/>
</dbReference>
<dbReference type="InterPro" id="IPR014710">
    <property type="entry name" value="RmlC-like_jellyroll"/>
</dbReference>
<evidence type="ECO:0000313" key="3">
    <source>
        <dbReference type="Proteomes" id="UP001515480"/>
    </source>
</evidence>
<dbReference type="InterPro" id="IPR041667">
    <property type="entry name" value="Cupin_8"/>
</dbReference>
<name>A0AB34J7T6_PRYPA</name>
<comment type="caution">
    <text evidence="2">The sequence shown here is derived from an EMBL/GenBank/DDBJ whole genome shotgun (WGS) entry which is preliminary data.</text>
</comment>
<keyword evidence="3" id="KW-1185">Reference proteome</keyword>
<dbReference type="AlphaFoldDB" id="A0AB34J7T6"/>
<dbReference type="SUPFAM" id="SSF51197">
    <property type="entry name" value="Clavaminate synthase-like"/>
    <property type="match status" value="1"/>
</dbReference>
<evidence type="ECO:0000259" key="1">
    <source>
        <dbReference type="PROSITE" id="PS51184"/>
    </source>
</evidence>
<feature type="domain" description="JmjC" evidence="1">
    <location>
        <begin position="158"/>
        <end position="309"/>
    </location>
</feature>
<evidence type="ECO:0000313" key="2">
    <source>
        <dbReference type="EMBL" id="KAL1515572.1"/>
    </source>
</evidence>
<dbReference type="Pfam" id="PF13621">
    <property type="entry name" value="Cupin_8"/>
    <property type="match status" value="1"/>
</dbReference>
<dbReference type="PANTHER" id="PTHR12461">
    <property type="entry name" value="HYPOXIA-INDUCIBLE FACTOR 1 ALPHA INHIBITOR-RELATED"/>
    <property type="match status" value="1"/>
</dbReference>
<dbReference type="PROSITE" id="PS51184">
    <property type="entry name" value="JMJC"/>
    <property type="match status" value="1"/>
</dbReference>
<dbReference type="EMBL" id="JBGBPQ010000011">
    <property type="protein sequence ID" value="KAL1515572.1"/>
    <property type="molecule type" value="Genomic_DNA"/>
</dbReference>
<gene>
    <name evidence="2" type="ORF">AB1Y20_002192</name>
</gene>
<dbReference type="PANTHER" id="PTHR12461:SF105">
    <property type="entry name" value="HYPOXIA-INDUCIBLE FACTOR 1-ALPHA INHIBITOR"/>
    <property type="match status" value="1"/>
</dbReference>
<accession>A0AB34J7T6</accession>
<protein>
    <recommendedName>
        <fullName evidence="1">JmjC domain-containing protein</fullName>
    </recommendedName>
</protein>
<proteinExistence type="predicted"/>
<organism evidence="2 3">
    <name type="scientific">Prymnesium parvum</name>
    <name type="common">Toxic golden alga</name>
    <dbReference type="NCBI Taxonomy" id="97485"/>
    <lineage>
        <taxon>Eukaryota</taxon>
        <taxon>Haptista</taxon>
        <taxon>Haptophyta</taxon>
        <taxon>Prymnesiophyceae</taxon>
        <taxon>Prymnesiales</taxon>
        <taxon>Prymnesiaceae</taxon>
        <taxon>Prymnesium</taxon>
    </lineage>
</organism>